<evidence type="ECO:0000313" key="1">
    <source>
        <dbReference type="EMBL" id="JAD97068.1"/>
    </source>
</evidence>
<sequence>MYTLFQKHSDFGSFKTNLYRHPAELYSCIASS</sequence>
<name>A0A0A9EDI7_ARUDO</name>
<reference evidence="1" key="1">
    <citation type="submission" date="2014-09" db="EMBL/GenBank/DDBJ databases">
        <authorList>
            <person name="Magalhaes I.L.F."/>
            <person name="Oliveira U."/>
            <person name="Santos F.R."/>
            <person name="Vidigal T.H.D.A."/>
            <person name="Brescovit A.D."/>
            <person name="Santos A.J."/>
        </authorList>
    </citation>
    <scope>NUCLEOTIDE SEQUENCE</scope>
    <source>
        <tissue evidence="1">Shoot tissue taken approximately 20 cm above the soil surface</tissue>
    </source>
</reference>
<reference evidence="1" key="2">
    <citation type="journal article" date="2015" name="Data Brief">
        <title>Shoot transcriptome of the giant reed, Arundo donax.</title>
        <authorList>
            <person name="Barrero R.A."/>
            <person name="Guerrero F.D."/>
            <person name="Moolhuijzen P."/>
            <person name="Goolsby J.A."/>
            <person name="Tidwell J."/>
            <person name="Bellgard S.E."/>
            <person name="Bellgard M.I."/>
        </authorList>
    </citation>
    <scope>NUCLEOTIDE SEQUENCE</scope>
    <source>
        <tissue evidence="1">Shoot tissue taken approximately 20 cm above the soil surface</tissue>
    </source>
</reference>
<organism evidence="1">
    <name type="scientific">Arundo donax</name>
    <name type="common">Giant reed</name>
    <name type="synonym">Donax arundinaceus</name>
    <dbReference type="NCBI Taxonomy" id="35708"/>
    <lineage>
        <taxon>Eukaryota</taxon>
        <taxon>Viridiplantae</taxon>
        <taxon>Streptophyta</taxon>
        <taxon>Embryophyta</taxon>
        <taxon>Tracheophyta</taxon>
        <taxon>Spermatophyta</taxon>
        <taxon>Magnoliopsida</taxon>
        <taxon>Liliopsida</taxon>
        <taxon>Poales</taxon>
        <taxon>Poaceae</taxon>
        <taxon>PACMAD clade</taxon>
        <taxon>Arundinoideae</taxon>
        <taxon>Arundineae</taxon>
        <taxon>Arundo</taxon>
    </lineage>
</organism>
<protein>
    <submittedName>
        <fullName evidence="1">Uncharacterized protein</fullName>
    </submittedName>
</protein>
<proteinExistence type="predicted"/>
<accession>A0A0A9EDI7</accession>
<dbReference type="EMBL" id="GBRH01200827">
    <property type="protein sequence ID" value="JAD97068.1"/>
    <property type="molecule type" value="Transcribed_RNA"/>
</dbReference>
<dbReference type="AlphaFoldDB" id="A0A0A9EDI7"/>